<dbReference type="EMBL" id="CP136336">
    <property type="protein sequence ID" value="WOB07798.1"/>
    <property type="molecule type" value="Genomic_DNA"/>
</dbReference>
<feature type="transmembrane region" description="Helical" evidence="2">
    <location>
        <begin position="74"/>
        <end position="96"/>
    </location>
</feature>
<organism evidence="3 4">
    <name type="scientific">Piscinibacter gummiphilus</name>
    <dbReference type="NCBI Taxonomy" id="946333"/>
    <lineage>
        <taxon>Bacteria</taxon>
        <taxon>Pseudomonadati</taxon>
        <taxon>Pseudomonadota</taxon>
        <taxon>Betaproteobacteria</taxon>
        <taxon>Burkholderiales</taxon>
        <taxon>Sphaerotilaceae</taxon>
        <taxon>Piscinibacter</taxon>
    </lineage>
</organism>
<sequence length="982" mass="105487">MHRTDTPPDFDCDCHRRATLERVWEDLWVKRGPKPAHGRLLAILSVGLPSAIDRLTRHLDRIAGRSFHGRWQRLFAQGHSLVPWLCMLPAILFTMLGPTPRWRGLPVAAAAAAGLLAYLACVRLWPGRRSQGQGLLGLQWLVLAVLSGLLWWQSGPASLEADAAPYRHVFAPILLVLLLVAALAFPLANWVLKGLGAEHAARLAGLLAWTELFDTPRRPEPSLRRFLHGLVNAPLYNPLHLLLLPALPVVLVPRHYAQPAYAALWLAISWLILTFAGMYDRLNLAVRVVKQMFLIGGQGVVSVTIIGLALLRLAGVDYVSTLLDTASARVVSLYIVAAYSAFWLYEYWINRALTERLLPLLDDTVPAGERRAWVPYRVHREAVASRVRAEGRAIEVFAGGRFVVTGAYLDPDSQTVCGQWQPYERDDLFQRLADTALRANDPDETYRTHMAVAEVDKRCKLYFNLLNIGLLALALGVAFGLHRVGKQLQRPGAQGQALVGQALAMQPVDLRTLVVTGNAARRPKIALAVSGGGTRAALYAASVLRGLAQLGRAGDVVLISGVSGGGAALTYFAIHQAELVAATPRPCGPAELERLAAQPEPEAGEDPWCRFIEVMARPYIDDVLRGVAELQVLGAKTTGHLLQESLARGLDAHAPAPTALSGIRDLGLILNATLAGHPATPDDALAPCPAGQAPGAPASASSRATEPWRSSASGGIVAFTNLRNLGAFPVARRAMACAPDERLPYLLVGGEGTRLTAAAALAANFPPVFPNAGVDVEHAGAVRRYWVTDGGAAENRGVVSLLYALRSLVDDCADPPSCHNAMPDLQVLVVDASALSFDYQPDRGVGAMLGASAKFSGQLMLELADGTARAYDALGPGRLAVSYLPMPVLLRSRGGLGTHWMMPAQVTLRDDAALSRSDARVLSRPDRWQTMALLTCLHDTPPAPPSQGPCAALKAGALGERLAADPHTPAWQALVRQLAIRP</sequence>
<evidence type="ECO:0000313" key="3">
    <source>
        <dbReference type="EMBL" id="WOB07798.1"/>
    </source>
</evidence>
<evidence type="ECO:0000256" key="1">
    <source>
        <dbReference type="SAM" id="MobiDB-lite"/>
    </source>
</evidence>
<evidence type="ECO:0000313" key="4">
    <source>
        <dbReference type="Proteomes" id="UP001303946"/>
    </source>
</evidence>
<reference evidence="3 4" key="1">
    <citation type="submission" date="2023-10" db="EMBL/GenBank/DDBJ databases">
        <title>Bacteria for the degradation of biodegradable plastic PBAT(Polybutylene adipate terephthalate).</title>
        <authorList>
            <person name="Weon H.-Y."/>
            <person name="Yeon J."/>
        </authorList>
    </citation>
    <scope>NUCLEOTIDE SEQUENCE [LARGE SCALE GENOMIC DNA]</scope>
    <source>
        <strain evidence="3 4">SBD 7-3</strain>
    </source>
</reference>
<evidence type="ECO:0000256" key="2">
    <source>
        <dbReference type="SAM" id="Phobius"/>
    </source>
</evidence>
<keyword evidence="4" id="KW-1185">Reference proteome</keyword>
<evidence type="ECO:0008006" key="5">
    <source>
        <dbReference type="Google" id="ProtNLM"/>
    </source>
</evidence>
<feature type="transmembrane region" description="Helical" evidence="2">
    <location>
        <begin position="172"/>
        <end position="192"/>
    </location>
</feature>
<name>A0ABZ0CY43_9BURK</name>
<keyword evidence="2" id="KW-1133">Transmembrane helix</keyword>
<keyword evidence="2" id="KW-0812">Transmembrane</keyword>
<feature type="transmembrane region" description="Helical" evidence="2">
    <location>
        <begin position="331"/>
        <end position="349"/>
    </location>
</feature>
<feature type="compositionally biased region" description="Low complexity" evidence="1">
    <location>
        <begin position="684"/>
        <end position="704"/>
    </location>
</feature>
<protein>
    <recommendedName>
        <fullName evidence="5">PNPLA domain-containing protein</fullName>
    </recommendedName>
</protein>
<feature type="transmembrane region" description="Helical" evidence="2">
    <location>
        <begin position="461"/>
        <end position="481"/>
    </location>
</feature>
<proteinExistence type="predicted"/>
<gene>
    <name evidence="3" type="ORF">RXV79_23180</name>
</gene>
<feature type="transmembrane region" description="Helical" evidence="2">
    <location>
        <begin position="134"/>
        <end position="152"/>
    </location>
</feature>
<dbReference type="RefSeq" id="WP_316700453.1">
    <property type="nucleotide sequence ID" value="NZ_CP136336.1"/>
</dbReference>
<feature type="transmembrane region" description="Helical" evidence="2">
    <location>
        <begin position="226"/>
        <end position="247"/>
    </location>
</feature>
<dbReference type="InterPro" id="IPR016035">
    <property type="entry name" value="Acyl_Trfase/lysoPLipase"/>
</dbReference>
<feature type="transmembrane region" description="Helical" evidence="2">
    <location>
        <begin position="259"/>
        <end position="279"/>
    </location>
</feature>
<feature type="transmembrane region" description="Helical" evidence="2">
    <location>
        <begin position="291"/>
        <end position="311"/>
    </location>
</feature>
<accession>A0ABZ0CY43</accession>
<keyword evidence="2" id="KW-0472">Membrane</keyword>
<dbReference type="Gene3D" id="3.40.1090.10">
    <property type="entry name" value="Cytosolic phospholipase A2 catalytic domain"/>
    <property type="match status" value="1"/>
</dbReference>
<feature type="transmembrane region" description="Helical" evidence="2">
    <location>
        <begin position="102"/>
        <end position="122"/>
    </location>
</feature>
<feature type="region of interest" description="Disordered" evidence="1">
    <location>
        <begin position="681"/>
        <end position="705"/>
    </location>
</feature>
<dbReference type="SUPFAM" id="SSF52151">
    <property type="entry name" value="FabD/lysophospholipase-like"/>
    <property type="match status" value="1"/>
</dbReference>
<dbReference type="Proteomes" id="UP001303946">
    <property type="component" value="Chromosome"/>
</dbReference>